<reference evidence="3 4" key="1">
    <citation type="submission" date="2018-09" db="EMBL/GenBank/DDBJ databases">
        <title>Micromonospora sp. nov. MS1-9, isolated from a root of Musa sp.</title>
        <authorList>
            <person name="Kuncharoen N."/>
            <person name="Kudo T."/>
            <person name="Ohkuma M."/>
            <person name="Yuki M."/>
            <person name="Tanasupawat S."/>
        </authorList>
    </citation>
    <scope>NUCLEOTIDE SEQUENCE [LARGE SCALE GENOMIC DNA]</scope>
    <source>
        <strain evidence="3 4">NGC1-4</strain>
    </source>
</reference>
<keyword evidence="2" id="KW-0812">Transmembrane</keyword>
<evidence type="ECO:0000256" key="2">
    <source>
        <dbReference type="SAM" id="Phobius"/>
    </source>
</evidence>
<accession>A0ABX9QXI8</accession>
<feature type="transmembrane region" description="Helical" evidence="2">
    <location>
        <begin position="12"/>
        <end position="31"/>
    </location>
</feature>
<dbReference type="EMBL" id="RAZS01000011">
    <property type="protein sequence ID" value="RKN15309.1"/>
    <property type="molecule type" value="Genomic_DNA"/>
</dbReference>
<evidence type="ECO:0000313" key="4">
    <source>
        <dbReference type="Proteomes" id="UP000271548"/>
    </source>
</evidence>
<keyword evidence="2" id="KW-1133">Transmembrane helix</keyword>
<feature type="compositionally biased region" description="Basic and acidic residues" evidence="1">
    <location>
        <begin position="69"/>
        <end position="87"/>
    </location>
</feature>
<comment type="caution">
    <text evidence="3">The sequence shown here is derived from an EMBL/GenBank/DDBJ whole genome shotgun (WGS) entry which is preliminary data.</text>
</comment>
<sequence length="87" mass="9037">MSSHPLVPVARTRVKLAVCAALTVVAVIAGLPAWTVAALALTSIAIPVAVLLAGGARLLWELLLPPPGDRTEGGLDHTPEERDRLVT</sequence>
<dbReference type="RefSeq" id="WP_120682189.1">
    <property type="nucleotide sequence ID" value="NZ_RAZS01000011.1"/>
</dbReference>
<keyword evidence="2" id="KW-0472">Membrane</keyword>
<gene>
    <name evidence="3" type="ORF">D7147_26015</name>
</gene>
<feature type="region of interest" description="Disordered" evidence="1">
    <location>
        <begin position="66"/>
        <end position="87"/>
    </location>
</feature>
<keyword evidence="4" id="KW-1185">Reference proteome</keyword>
<organism evidence="3 4">
    <name type="scientific">Micromonospora musae</name>
    <dbReference type="NCBI Taxonomy" id="1894970"/>
    <lineage>
        <taxon>Bacteria</taxon>
        <taxon>Bacillati</taxon>
        <taxon>Actinomycetota</taxon>
        <taxon>Actinomycetes</taxon>
        <taxon>Micromonosporales</taxon>
        <taxon>Micromonosporaceae</taxon>
        <taxon>Micromonospora</taxon>
    </lineage>
</organism>
<dbReference type="Proteomes" id="UP000271548">
    <property type="component" value="Unassembled WGS sequence"/>
</dbReference>
<proteinExistence type="predicted"/>
<evidence type="ECO:0000256" key="1">
    <source>
        <dbReference type="SAM" id="MobiDB-lite"/>
    </source>
</evidence>
<protein>
    <recommendedName>
        <fullName evidence="5">ATP-binding protein</fullName>
    </recommendedName>
</protein>
<feature type="transmembrane region" description="Helical" evidence="2">
    <location>
        <begin position="37"/>
        <end position="60"/>
    </location>
</feature>
<evidence type="ECO:0008006" key="5">
    <source>
        <dbReference type="Google" id="ProtNLM"/>
    </source>
</evidence>
<evidence type="ECO:0000313" key="3">
    <source>
        <dbReference type="EMBL" id="RKN15309.1"/>
    </source>
</evidence>
<name>A0ABX9QXI8_9ACTN</name>